<organism evidence="6 7">
    <name type="scientific">Erythrobacter neustonensis</name>
    <dbReference type="NCBI Taxonomy" id="1112"/>
    <lineage>
        <taxon>Bacteria</taxon>
        <taxon>Pseudomonadati</taxon>
        <taxon>Pseudomonadota</taxon>
        <taxon>Alphaproteobacteria</taxon>
        <taxon>Sphingomonadales</taxon>
        <taxon>Erythrobacteraceae</taxon>
        <taxon>Erythrobacter/Porphyrobacter group</taxon>
        <taxon>Erythrobacter</taxon>
    </lineage>
</organism>
<feature type="region of interest" description="Disordered" evidence="4">
    <location>
        <begin position="655"/>
        <end position="701"/>
    </location>
</feature>
<comment type="similarity">
    <text evidence="1">Belongs to the MobA/MobL family.</text>
</comment>
<evidence type="ECO:0000256" key="3">
    <source>
        <dbReference type="SAM" id="Coils"/>
    </source>
</evidence>
<name>A0A192D336_9SPHN</name>
<dbReference type="Gene3D" id="3.30.930.30">
    <property type="match status" value="1"/>
</dbReference>
<proteinExistence type="inferred from homology"/>
<dbReference type="STRING" id="1112.A9D12_08005"/>
<evidence type="ECO:0000256" key="2">
    <source>
        <dbReference type="ARBA" id="ARBA00022971"/>
    </source>
</evidence>
<keyword evidence="3" id="KW-0175">Coiled coil</keyword>
<accession>A0A192D336</accession>
<protein>
    <recommendedName>
        <fullName evidence="5">MobA/MobL protein domain-containing protein</fullName>
    </recommendedName>
</protein>
<evidence type="ECO:0000313" key="6">
    <source>
        <dbReference type="EMBL" id="ANK12898.1"/>
    </source>
</evidence>
<dbReference type="KEGG" id="pns:A9D12_08005"/>
<keyword evidence="7" id="KW-1185">Reference proteome</keyword>
<feature type="region of interest" description="Disordered" evidence="4">
    <location>
        <begin position="461"/>
        <end position="484"/>
    </location>
</feature>
<dbReference type="Pfam" id="PF03389">
    <property type="entry name" value="MobA_MobL"/>
    <property type="match status" value="1"/>
</dbReference>
<gene>
    <name evidence="6" type="ORF">A9D12_08005</name>
</gene>
<dbReference type="InterPro" id="IPR005053">
    <property type="entry name" value="MobA_MobL"/>
</dbReference>
<feature type="region of interest" description="Disordered" evidence="4">
    <location>
        <begin position="85"/>
        <end position="133"/>
    </location>
</feature>
<evidence type="ECO:0000313" key="7">
    <source>
        <dbReference type="Proteomes" id="UP000078263"/>
    </source>
</evidence>
<keyword evidence="2" id="KW-0184">Conjugation</keyword>
<feature type="domain" description="MobA/MobL protein" evidence="5">
    <location>
        <begin position="287"/>
        <end position="476"/>
    </location>
</feature>
<feature type="compositionally biased region" description="Low complexity" evidence="4">
    <location>
        <begin position="818"/>
        <end position="836"/>
    </location>
</feature>
<feature type="coiled-coil region" evidence="3">
    <location>
        <begin position="942"/>
        <end position="979"/>
    </location>
</feature>
<feature type="region of interest" description="Disordered" evidence="4">
    <location>
        <begin position="842"/>
        <end position="871"/>
    </location>
</feature>
<dbReference type="AlphaFoldDB" id="A0A192D336"/>
<dbReference type="EMBL" id="CP016033">
    <property type="protein sequence ID" value="ANK12898.1"/>
    <property type="molecule type" value="Genomic_DNA"/>
</dbReference>
<sequence>MSSVPDLGITSDQHITGKASTYRKTWAADWGAEDLSRETAKGSAIALTPNFWAPISRPIRAATQQGVTSFHFSCSTISKVSKEVISPSGTRSRPGAAREHSRYLEREGAVAQSDGEGETLLHPDGSNTTESRALGGNDYIERQEALAVGQNGQLALFTSISDDPEERREFWLLVEQHANERGMDRVTIAPHANPEFWGKVRADPKCPESLRGALNTALAGQQINIAVANNTDLRKLLKRHGWQQQRRKREGETREDYNAEVNRHEAETGIKFHDARGGQTQFRVVGELPAEVSHEARLRIMRELTKPFAEQNLPYMIVMHAPDHSNNDKNWHFHLIYHDRPVARFVNDPADPMHDHLRPCANDGPKTSARKAKALAQIGLPHMEQFVGRWNFDVPLHTKTKSRNTKTSFPFGQTKLRGASIFNPAHQRVRLAELTNIELERARANRRVDPRTFEQMGIDREPDEHLSSKRSQLEERGIPTPVGQRNEARQWRYRLGHLEAAYAKAVQELESETQQLTRMLAARKPKGEVVEISKSLIRDYEHCKGAALEHHHIARMLAEQYDRTASRAKKAKQVCLKHLSAIEAGKASKRLRKEEQAYRERLAEAQEHLAGLNILLADELAQIGQSQVAAASYEANANRLRAEFGQVLDRAMEEPAAVAVPRQHSDRSSALPADALQPDDQEDRQLLSSNNTSPPKRMLTTEEMDAFVKDVIDRKVRLVLRDQAVVPKVADPRLSEIVAAANYLDLMPRLTAIHREQNQARDDLLKAIKDRPALIEMRSRGDGLTAVALRSPGKRLQAALRMHIEDPQVRKALSSILSAGGNSGSSDSSSTNSGITGAATATEQRGADNVAAGPASPILPSSQPSEIPTDHFDPEAERKRIRAAKFGQPRVQELRKGLHPLIDQWLEATTKGEDAGQQAAAEAIVSDPAARSRLKPLSGPDVEALRFDLDAAEERALRKEEAERKLQQQRLALHLQRSKGVDWS</sequence>
<evidence type="ECO:0000259" key="5">
    <source>
        <dbReference type="Pfam" id="PF03389"/>
    </source>
</evidence>
<evidence type="ECO:0000256" key="4">
    <source>
        <dbReference type="SAM" id="MobiDB-lite"/>
    </source>
</evidence>
<dbReference type="Proteomes" id="UP000078263">
    <property type="component" value="Chromosome"/>
</dbReference>
<feature type="compositionally biased region" description="Basic and acidic residues" evidence="4">
    <location>
        <begin position="96"/>
        <end position="108"/>
    </location>
</feature>
<reference evidence="6 7" key="1">
    <citation type="submission" date="2016-05" db="EMBL/GenBank/DDBJ databases">
        <title>Compelete Genome Sequence of Bacteriochlorophyll-Synthesizing Bacterium Porphyrobacter neustonensis DSM 9434.</title>
        <authorList>
            <person name="Shi X.-L."/>
            <person name="Wu Y.-H."/>
            <person name="Cheng H."/>
            <person name="Xu L."/>
            <person name="Zhang X.-Q."/>
            <person name="Wang C.-S."/>
            <person name="Xu X.-W."/>
        </authorList>
    </citation>
    <scope>NUCLEOTIDE SEQUENCE [LARGE SCALE GENOMIC DNA]</scope>
    <source>
        <strain evidence="6 7">DSM 9434</strain>
    </source>
</reference>
<feature type="region of interest" description="Disordered" evidence="4">
    <location>
        <begin position="817"/>
        <end position="836"/>
    </location>
</feature>
<evidence type="ECO:0000256" key="1">
    <source>
        <dbReference type="ARBA" id="ARBA00010873"/>
    </source>
</evidence>
<feature type="compositionally biased region" description="Basic and acidic residues" evidence="4">
    <location>
        <begin position="461"/>
        <end position="477"/>
    </location>
</feature>